<dbReference type="SUPFAM" id="SSF48498">
    <property type="entry name" value="Tetracyclin repressor-like, C-terminal domain"/>
    <property type="match status" value="1"/>
</dbReference>
<dbReference type="PANTHER" id="PTHR43479:SF11">
    <property type="entry name" value="ACREF_ENVCD OPERON REPRESSOR-RELATED"/>
    <property type="match status" value="1"/>
</dbReference>
<accession>A0A841R845</accession>
<evidence type="ECO:0000313" key="4">
    <source>
        <dbReference type="EMBL" id="MBB6479139.1"/>
    </source>
</evidence>
<dbReference type="Gene3D" id="1.10.357.10">
    <property type="entry name" value="Tetracycline Repressor, domain 2"/>
    <property type="match status" value="1"/>
</dbReference>
<reference evidence="4 5" key="1">
    <citation type="submission" date="2020-08" db="EMBL/GenBank/DDBJ databases">
        <title>Genomic Encyclopedia of Type Strains, Phase IV (KMG-IV): sequencing the most valuable type-strain genomes for metagenomic binning, comparative biology and taxonomic classification.</title>
        <authorList>
            <person name="Goeker M."/>
        </authorList>
    </citation>
    <scope>NUCLEOTIDE SEQUENCE [LARGE SCALE GENOMIC DNA]</scope>
    <source>
        <strain evidence="4 5">DSM 2461</strain>
    </source>
</reference>
<sequence length="212" mass="24701">MKFHNDIFDRISIDKKERILNVATEEFSRYGYSGTNVNVIAEKLEVSVGSLYKYFTTKENIFLTVINRSVEVLESTLDDVMNSGLEFFEKIEKILRIIQEHSKENPQIINLYNELTTEGNTALADKLSHQLETVSARCYRDLIKRAVAEGSIDPSIHPGMFAFCLDNLFLTLQFSYASEYYRNRMKIYIGDDWENDEMLVDQIMKFIRKAFT</sequence>
<keyword evidence="1 2" id="KW-0238">DNA-binding</keyword>
<dbReference type="SUPFAM" id="SSF46689">
    <property type="entry name" value="Homeodomain-like"/>
    <property type="match status" value="1"/>
</dbReference>
<comment type="caution">
    <text evidence="4">The sequence shown here is derived from an EMBL/GenBank/DDBJ whole genome shotgun (WGS) entry which is preliminary data.</text>
</comment>
<dbReference type="InterPro" id="IPR050624">
    <property type="entry name" value="HTH-type_Tx_Regulator"/>
</dbReference>
<evidence type="ECO:0000256" key="2">
    <source>
        <dbReference type="PROSITE-ProRule" id="PRU00335"/>
    </source>
</evidence>
<protein>
    <submittedName>
        <fullName evidence="4">AcrR family transcriptional regulator</fullName>
    </submittedName>
</protein>
<evidence type="ECO:0000259" key="3">
    <source>
        <dbReference type="PROSITE" id="PS50977"/>
    </source>
</evidence>
<proteinExistence type="predicted"/>
<dbReference type="RefSeq" id="WP_184744007.1">
    <property type="nucleotide sequence ID" value="NZ_JACHGJ010000001.1"/>
</dbReference>
<evidence type="ECO:0000256" key="1">
    <source>
        <dbReference type="ARBA" id="ARBA00023125"/>
    </source>
</evidence>
<dbReference type="InterPro" id="IPR036271">
    <property type="entry name" value="Tet_transcr_reg_TetR-rel_C_sf"/>
</dbReference>
<dbReference type="InterPro" id="IPR001647">
    <property type="entry name" value="HTH_TetR"/>
</dbReference>
<dbReference type="Pfam" id="PF00440">
    <property type="entry name" value="TetR_N"/>
    <property type="match status" value="1"/>
</dbReference>
<dbReference type="GO" id="GO:0003677">
    <property type="term" value="F:DNA binding"/>
    <property type="evidence" value="ECO:0007669"/>
    <property type="project" value="UniProtKB-UniRule"/>
</dbReference>
<dbReference type="InterPro" id="IPR009057">
    <property type="entry name" value="Homeodomain-like_sf"/>
</dbReference>
<evidence type="ECO:0000313" key="5">
    <source>
        <dbReference type="Proteomes" id="UP000587760"/>
    </source>
</evidence>
<feature type="domain" description="HTH tetR-type" evidence="3">
    <location>
        <begin position="13"/>
        <end position="73"/>
    </location>
</feature>
<keyword evidence="5" id="KW-1185">Reference proteome</keyword>
<feature type="DNA-binding region" description="H-T-H motif" evidence="2">
    <location>
        <begin position="36"/>
        <end position="55"/>
    </location>
</feature>
<dbReference type="PRINTS" id="PR00455">
    <property type="entry name" value="HTHTETR"/>
</dbReference>
<gene>
    <name evidence="4" type="ORF">HNR50_000772</name>
</gene>
<dbReference type="Proteomes" id="UP000587760">
    <property type="component" value="Unassembled WGS sequence"/>
</dbReference>
<name>A0A841R845_9SPIO</name>
<dbReference type="PANTHER" id="PTHR43479">
    <property type="entry name" value="ACREF/ENVCD OPERON REPRESSOR-RELATED"/>
    <property type="match status" value="1"/>
</dbReference>
<dbReference type="EMBL" id="JACHGJ010000001">
    <property type="protein sequence ID" value="MBB6479139.1"/>
    <property type="molecule type" value="Genomic_DNA"/>
</dbReference>
<organism evidence="4 5">
    <name type="scientific">Spirochaeta isovalerica</name>
    <dbReference type="NCBI Taxonomy" id="150"/>
    <lineage>
        <taxon>Bacteria</taxon>
        <taxon>Pseudomonadati</taxon>
        <taxon>Spirochaetota</taxon>
        <taxon>Spirochaetia</taxon>
        <taxon>Spirochaetales</taxon>
        <taxon>Spirochaetaceae</taxon>
        <taxon>Spirochaeta</taxon>
    </lineage>
</organism>
<dbReference type="AlphaFoldDB" id="A0A841R845"/>
<dbReference type="PROSITE" id="PS50977">
    <property type="entry name" value="HTH_TETR_2"/>
    <property type="match status" value="1"/>
</dbReference>